<feature type="non-terminal residue" evidence="1">
    <location>
        <position position="1"/>
    </location>
</feature>
<name>A0A5N5T5C5_9CRUS</name>
<dbReference type="AlphaFoldDB" id="A0A5N5T5C5"/>
<dbReference type="OrthoDB" id="6374985at2759"/>
<evidence type="ECO:0000313" key="1">
    <source>
        <dbReference type="EMBL" id="KAB7501801.1"/>
    </source>
</evidence>
<reference evidence="1 2" key="1">
    <citation type="journal article" date="2019" name="PLoS Biol.">
        <title>Sex chromosomes control vertical transmission of feminizing Wolbachia symbionts in an isopod.</title>
        <authorList>
            <person name="Becking T."/>
            <person name="Chebbi M.A."/>
            <person name="Giraud I."/>
            <person name="Moumen B."/>
            <person name="Laverre T."/>
            <person name="Caubet Y."/>
            <person name="Peccoud J."/>
            <person name="Gilbert C."/>
            <person name="Cordaux R."/>
        </authorList>
    </citation>
    <scope>NUCLEOTIDE SEQUENCE [LARGE SCALE GENOMIC DNA]</scope>
    <source>
        <strain evidence="1">ANa2</strain>
        <tissue evidence="1">Whole body excluding digestive tract and cuticle</tissue>
    </source>
</reference>
<dbReference type="EMBL" id="SEYY01009447">
    <property type="protein sequence ID" value="KAB7501801.1"/>
    <property type="molecule type" value="Genomic_DNA"/>
</dbReference>
<sequence>GYILPAFIPNIPIGFDSTIDDDLDNLPQIHLLPTTTLLAPDFRIPAEVLVDVKRDIDITFVEFILRLPEPAFKKVIHLPKKDFILTLFPTLFRETMRDFKYDPVKHYHPNLPHKGIVKEHHHHHHIHTPPPVEKVPVLEHPIAPFKGEGYPTYVVQKEEHHVHHVTPSPPIHHPELQKVPVPNIPFEHVVSQLLPESHKEVHVVRHPVHPEHPEHPGHPEHSEHVSQLLPESHKEVHVVRHPVHPEHFEHPAHPEHPANPSVVEHYDHPRLTIPHGGISFEEPPLSFETSSYIEYQEEPTFPVGSTFHQRESGLY</sequence>
<accession>A0A5N5T5C5</accession>
<keyword evidence="2" id="KW-1185">Reference proteome</keyword>
<proteinExistence type="predicted"/>
<dbReference type="Proteomes" id="UP000326759">
    <property type="component" value="Unassembled WGS sequence"/>
</dbReference>
<protein>
    <submittedName>
        <fullName evidence="1">Uncharacterized protein</fullName>
    </submittedName>
</protein>
<gene>
    <name evidence="1" type="ORF">Anas_06578</name>
</gene>
<evidence type="ECO:0000313" key="2">
    <source>
        <dbReference type="Proteomes" id="UP000326759"/>
    </source>
</evidence>
<organism evidence="1 2">
    <name type="scientific">Armadillidium nasatum</name>
    <dbReference type="NCBI Taxonomy" id="96803"/>
    <lineage>
        <taxon>Eukaryota</taxon>
        <taxon>Metazoa</taxon>
        <taxon>Ecdysozoa</taxon>
        <taxon>Arthropoda</taxon>
        <taxon>Crustacea</taxon>
        <taxon>Multicrustacea</taxon>
        <taxon>Malacostraca</taxon>
        <taxon>Eumalacostraca</taxon>
        <taxon>Peracarida</taxon>
        <taxon>Isopoda</taxon>
        <taxon>Oniscidea</taxon>
        <taxon>Crinocheta</taxon>
        <taxon>Armadillidiidae</taxon>
        <taxon>Armadillidium</taxon>
    </lineage>
</organism>
<comment type="caution">
    <text evidence="1">The sequence shown here is derived from an EMBL/GenBank/DDBJ whole genome shotgun (WGS) entry which is preliminary data.</text>
</comment>